<gene>
    <name evidence="1" type="ORF">JCM19296_83</name>
</gene>
<dbReference type="STRING" id="906888.JCM19298_2658"/>
<proteinExistence type="predicted"/>
<dbReference type="eggNOG" id="COG1541">
    <property type="taxonomic scope" value="Bacteria"/>
</dbReference>
<dbReference type="EMBL" id="BBLG01000001">
    <property type="protein sequence ID" value="GAK74505.1"/>
    <property type="molecule type" value="Genomic_DNA"/>
</dbReference>
<reference evidence="1 2" key="1">
    <citation type="journal article" date="2014" name="Genome Announc.">
        <title>Draft Genome Sequences of Marine Flavobacterium Nonlabens Strains NR17, NR24, NR27, NR32, NR33, and Ara13.</title>
        <authorList>
            <person name="Nakanishi M."/>
            <person name="Meirelles P."/>
            <person name="Suzuki R."/>
            <person name="Takatani N."/>
            <person name="Mino S."/>
            <person name="Suda W."/>
            <person name="Oshima K."/>
            <person name="Hattori M."/>
            <person name="Ohkuma M."/>
            <person name="Hosokawa M."/>
            <person name="Miyashita K."/>
            <person name="Thompson F.L."/>
            <person name="Niwa A."/>
            <person name="Sawabe T."/>
            <person name="Sawabe T."/>
        </authorList>
    </citation>
    <scope>NUCLEOTIDE SEQUENCE [LARGE SCALE GENOMIC DNA]</scope>
    <source>
        <strain evidence="2">JCM19296</strain>
    </source>
</reference>
<dbReference type="Proteomes" id="UP000028980">
    <property type="component" value="Unassembled WGS sequence"/>
</dbReference>
<organism evidence="1 2">
    <name type="scientific">Nonlabens ulvanivorans</name>
    <name type="common">Persicivirga ulvanivorans</name>
    <dbReference type="NCBI Taxonomy" id="906888"/>
    <lineage>
        <taxon>Bacteria</taxon>
        <taxon>Pseudomonadati</taxon>
        <taxon>Bacteroidota</taxon>
        <taxon>Flavobacteriia</taxon>
        <taxon>Flavobacteriales</taxon>
        <taxon>Flavobacteriaceae</taxon>
        <taxon>Nonlabens</taxon>
    </lineage>
</organism>
<protein>
    <submittedName>
        <fullName evidence="1">Putative auxin-regulated protein</fullName>
    </submittedName>
</protein>
<sequence>MAIPLINSVVSWFLKKRIHDMELFMKHPQELQNNLLMDMIRFARHTEVGKKYGFADMKSYRDFADRVPLGNYNDVQDDIERCKNGENNILWPTPIKWFA</sequence>
<dbReference type="AlphaFoldDB" id="A0A081D6F9"/>
<name>A0A081D6F9_NONUL</name>
<evidence type="ECO:0000313" key="1">
    <source>
        <dbReference type="EMBL" id="GAK74505.1"/>
    </source>
</evidence>
<dbReference type="Pfam" id="PF03321">
    <property type="entry name" value="GH3"/>
    <property type="match status" value="1"/>
</dbReference>
<comment type="caution">
    <text evidence="1">The sequence shown here is derived from an EMBL/GenBank/DDBJ whole genome shotgun (WGS) entry which is preliminary data.</text>
</comment>
<accession>A0A081D6F9</accession>
<evidence type="ECO:0000313" key="2">
    <source>
        <dbReference type="Proteomes" id="UP000028980"/>
    </source>
</evidence>